<protein>
    <recommendedName>
        <fullName evidence="3">Type II secretion system protein GspG C-terminal domain-containing protein</fullName>
    </recommendedName>
</protein>
<dbReference type="AlphaFoldDB" id="A0A2H0WN73"/>
<name>A0A2H0WN73_9BACT</name>
<gene>
    <name evidence="1" type="ORF">COT67_01840</name>
</gene>
<sequence length="122" mass="12892">RKKARDARRVADIKQIQLALEMYFDSTGPSNTYPGSIAALAPTYIPVEPKDPLTAVSYSYCGISATDYHLGATLEDANNNALDTDVDFTSTTCGLTGGTAFNGILGTCTAATGDDLCYDVKP</sequence>
<organism evidence="1 2">
    <name type="scientific">Candidatus Tagabacteria bacterium CG09_land_8_20_14_0_10_41_14</name>
    <dbReference type="NCBI Taxonomy" id="1975021"/>
    <lineage>
        <taxon>Bacteria</taxon>
        <taxon>Candidatus Tagaibacteriota</taxon>
    </lineage>
</organism>
<evidence type="ECO:0000313" key="1">
    <source>
        <dbReference type="EMBL" id="PIS13418.1"/>
    </source>
</evidence>
<proteinExistence type="predicted"/>
<accession>A0A2H0WN73</accession>
<dbReference type="EMBL" id="PEZL01000026">
    <property type="protein sequence ID" value="PIS13418.1"/>
    <property type="molecule type" value="Genomic_DNA"/>
</dbReference>
<dbReference type="Proteomes" id="UP000230353">
    <property type="component" value="Unassembled WGS sequence"/>
</dbReference>
<feature type="non-terminal residue" evidence="1">
    <location>
        <position position="1"/>
    </location>
</feature>
<evidence type="ECO:0000313" key="2">
    <source>
        <dbReference type="Proteomes" id="UP000230353"/>
    </source>
</evidence>
<reference evidence="2" key="1">
    <citation type="submission" date="2017-09" db="EMBL/GenBank/DDBJ databases">
        <title>Depth-based differentiation of microbial function through sediment-hosted aquifers and enrichment of novel symbionts in the deep terrestrial subsurface.</title>
        <authorList>
            <person name="Probst A.J."/>
            <person name="Ladd B."/>
            <person name="Jarett J.K."/>
            <person name="Geller-Mcgrath D.E."/>
            <person name="Sieber C.M.K."/>
            <person name="Emerson J.B."/>
            <person name="Anantharaman K."/>
            <person name="Thomas B.C."/>
            <person name="Malmstrom R."/>
            <person name="Stieglmeier M."/>
            <person name="Klingl A."/>
            <person name="Woyke T."/>
            <person name="Ryan C.M."/>
            <person name="Banfield J.F."/>
        </authorList>
    </citation>
    <scope>NUCLEOTIDE SEQUENCE [LARGE SCALE GENOMIC DNA]</scope>
</reference>
<comment type="caution">
    <text evidence="1">The sequence shown here is derived from an EMBL/GenBank/DDBJ whole genome shotgun (WGS) entry which is preliminary data.</text>
</comment>
<evidence type="ECO:0008006" key="3">
    <source>
        <dbReference type="Google" id="ProtNLM"/>
    </source>
</evidence>